<proteinExistence type="predicted"/>
<comment type="caution">
    <text evidence="2">The sequence shown here is derived from an EMBL/GenBank/DDBJ whole genome shotgun (WGS) entry which is preliminary data.</text>
</comment>
<organism evidence="2 3">
    <name type="scientific">Comamonas terrae</name>
    <dbReference type="NCBI Taxonomy" id="673548"/>
    <lineage>
        <taxon>Bacteria</taxon>
        <taxon>Pseudomonadati</taxon>
        <taxon>Pseudomonadota</taxon>
        <taxon>Betaproteobacteria</taxon>
        <taxon>Burkholderiales</taxon>
        <taxon>Comamonadaceae</taxon>
        <taxon>Comamonas</taxon>
    </lineage>
</organism>
<evidence type="ECO:0000256" key="1">
    <source>
        <dbReference type="SAM" id="MobiDB-lite"/>
    </source>
</evidence>
<evidence type="ECO:0000313" key="2">
    <source>
        <dbReference type="EMBL" id="MFD2755417.1"/>
    </source>
</evidence>
<sequence>MQAARITMPSVPCTSKAFQYSNAVSTDVAATFARAREQLAAQAALQAPAPRPPRQRPALMPVRRVRAGTAGHLTLPLF</sequence>
<reference evidence="3" key="1">
    <citation type="journal article" date="2019" name="Int. J. Syst. Evol. Microbiol.">
        <title>The Global Catalogue of Microorganisms (GCM) 10K type strain sequencing project: providing services to taxonomists for standard genome sequencing and annotation.</title>
        <authorList>
            <consortium name="The Broad Institute Genomics Platform"/>
            <consortium name="The Broad Institute Genome Sequencing Center for Infectious Disease"/>
            <person name="Wu L."/>
            <person name="Ma J."/>
        </authorList>
    </citation>
    <scope>NUCLEOTIDE SEQUENCE [LARGE SCALE GENOMIC DNA]</scope>
    <source>
        <strain evidence="3">TISTR 1906</strain>
    </source>
</reference>
<accession>A0ABW5UP97</accession>
<evidence type="ECO:0000313" key="3">
    <source>
        <dbReference type="Proteomes" id="UP001597463"/>
    </source>
</evidence>
<keyword evidence="3" id="KW-1185">Reference proteome</keyword>
<gene>
    <name evidence="2" type="ORF">ACFSW6_15075</name>
</gene>
<dbReference type="Proteomes" id="UP001597463">
    <property type="component" value="Unassembled WGS sequence"/>
</dbReference>
<feature type="region of interest" description="Disordered" evidence="1">
    <location>
        <begin position="43"/>
        <end position="62"/>
    </location>
</feature>
<dbReference type="EMBL" id="JBHUMV010000007">
    <property type="protein sequence ID" value="MFD2755417.1"/>
    <property type="molecule type" value="Genomic_DNA"/>
</dbReference>
<dbReference type="RefSeq" id="WP_066482559.1">
    <property type="nucleotide sequence ID" value="NZ_BCNT01000018.1"/>
</dbReference>
<name>A0ABW5UP97_9BURK</name>
<protein>
    <submittedName>
        <fullName evidence="2">Uncharacterized protein</fullName>
    </submittedName>
</protein>